<dbReference type="Gene3D" id="1.10.10.10">
    <property type="entry name" value="Winged helix-like DNA-binding domain superfamily/Winged helix DNA-binding domain"/>
    <property type="match status" value="1"/>
</dbReference>
<dbReference type="Pfam" id="PF13191">
    <property type="entry name" value="AAA_16"/>
    <property type="match status" value="1"/>
</dbReference>
<dbReference type="Proteomes" id="UP001552521">
    <property type="component" value="Unassembled WGS sequence"/>
</dbReference>
<dbReference type="InterPro" id="IPR036388">
    <property type="entry name" value="WH-like_DNA-bd_sf"/>
</dbReference>
<dbReference type="SUPFAM" id="SSF52540">
    <property type="entry name" value="P-loop containing nucleoside triphosphate hydrolases"/>
    <property type="match status" value="1"/>
</dbReference>
<dbReference type="PANTHER" id="PTHR16305:SF35">
    <property type="entry name" value="TRANSCRIPTIONAL ACTIVATOR DOMAIN"/>
    <property type="match status" value="1"/>
</dbReference>
<evidence type="ECO:0000259" key="4">
    <source>
        <dbReference type="Pfam" id="PF13191"/>
    </source>
</evidence>
<evidence type="ECO:0000313" key="6">
    <source>
        <dbReference type="Proteomes" id="UP001552521"/>
    </source>
</evidence>
<gene>
    <name evidence="5" type="ORF">AB0K36_06865</name>
</gene>
<sequence length="988" mass="106299">MGDRPGRPQRLLLERETETAALESLLTELSGPSQGVTAAGSGGLLVFAGPAGLGKTTLLNEVRRRAVARGCTVLSARGGEQEQSVAFHVVRHLVQPVLAAGSEAEHRRTLGSWYDIVAPAVGLVAGGGNSSPDPQGVRDGLDWVATRFAVQHAPLVVMLDDAHWADAESLTWLTGFAPRVTELPMLLVVAYRPDELPADALAFGKLAERHGSRPFDLAPLTPGAISRIVRDALGEDADDAFCRETWAVTGGNPFEAVELAARVADRGLKPQVVHLPELRELASAVKGGGLIERLERLGTSAVRFAWGAAVLGAEASRSRAASVGGLGDAESLDAVAALREARILADPARDGNDEDDDRLEFFHPLVSTAVYRAIPAAFRVAMHGQAAAVISRAGLGATAAARHLLETHPESDPWVVQQLSEAARDYLRAGAPDAARRCLTRALREPPAMEDRAQVLFDLGCSALLTEPAITVNHLRAALDEPVLDPALREAIVYRLAQALGHSDRMAEAARTVADAARWATDARTRLHMQAEQFMWNAFRADEQDSPARSRKLARLADHLTGNGTAERYIMGLRAWDAMVRGEPAATALEWAEKALGDGLPWTDDQWGFEVPVLVALTFMYCDQPGRAEELFQKGIAECQDRGWRGAHLSFGYTLLGYIRYRRGRLDSAETLVRDGLRIADRVGHRVPAQYFAIGILIEILLARGRTEEAEEVATTYHYGDIVPSAVVYPDAQTVHSELLLALGRRREAEQQLVRVGERLEPRGMRNPAWCPWQLHLARAKAATDPEQARELAAEGVRRARRFGTRSAVGQALHAMAAVTPGPERAAVLAEAVSHLERSPSGHDLASALIDHGVALRRSGLPQDAAEQLHRGLEGAVQCGADALVSRAREELDATGMWPLQPRTAAADTLTVQERTVAEWAARGWSNARIAEALGAADPVVTRLLSDIYLKAGCDQAGLPRLLAGPDSDAWAGPGSPAVPRGHDPAES</sequence>
<keyword evidence="1" id="KW-0547">Nucleotide-binding</keyword>
<keyword evidence="2" id="KW-0067">ATP-binding</keyword>
<keyword evidence="6" id="KW-1185">Reference proteome</keyword>
<organism evidence="5 6">
    <name type="scientific">Streptomyces kurssanovii</name>
    <dbReference type="NCBI Taxonomy" id="67312"/>
    <lineage>
        <taxon>Bacteria</taxon>
        <taxon>Bacillati</taxon>
        <taxon>Actinomycetota</taxon>
        <taxon>Actinomycetes</taxon>
        <taxon>Kitasatosporales</taxon>
        <taxon>Streptomycetaceae</taxon>
        <taxon>Streptomyces</taxon>
    </lineage>
</organism>
<dbReference type="SUPFAM" id="SSF48452">
    <property type="entry name" value="TPR-like"/>
    <property type="match status" value="2"/>
</dbReference>
<comment type="caution">
    <text evidence="5">The sequence shown here is derived from an EMBL/GenBank/DDBJ whole genome shotgun (WGS) entry which is preliminary data.</text>
</comment>
<feature type="region of interest" description="Disordered" evidence="3">
    <location>
        <begin position="966"/>
        <end position="988"/>
    </location>
</feature>
<dbReference type="InterPro" id="IPR027417">
    <property type="entry name" value="P-loop_NTPase"/>
</dbReference>
<accession>A0ABV3HPJ8</accession>
<name>A0ABV3HPJ8_9ACTN</name>
<evidence type="ECO:0000256" key="2">
    <source>
        <dbReference type="ARBA" id="ARBA00022840"/>
    </source>
</evidence>
<dbReference type="InterPro" id="IPR041664">
    <property type="entry name" value="AAA_16"/>
</dbReference>
<protein>
    <submittedName>
        <fullName evidence="5">AAA family ATPase</fullName>
    </submittedName>
</protein>
<evidence type="ECO:0000256" key="1">
    <source>
        <dbReference type="ARBA" id="ARBA00022741"/>
    </source>
</evidence>
<reference evidence="5 6" key="1">
    <citation type="submission" date="2024-06" db="EMBL/GenBank/DDBJ databases">
        <title>The Natural Products Discovery Center: Release of the First 8490 Sequenced Strains for Exploring Actinobacteria Biosynthetic Diversity.</title>
        <authorList>
            <person name="Kalkreuter E."/>
            <person name="Kautsar S.A."/>
            <person name="Yang D."/>
            <person name="Bader C.D."/>
            <person name="Teijaro C.N."/>
            <person name="Fluegel L."/>
            <person name="Davis C.M."/>
            <person name="Simpson J.R."/>
            <person name="Lauterbach L."/>
            <person name="Steele A.D."/>
            <person name="Gui C."/>
            <person name="Meng S."/>
            <person name="Li G."/>
            <person name="Viehrig K."/>
            <person name="Ye F."/>
            <person name="Su P."/>
            <person name="Kiefer A.F."/>
            <person name="Nichols A."/>
            <person name="Cepeda A.J."/>
            <person name="Yan W."/>
            <person name="Fan B."/>
            <person name="Jiang Y."/>
            <person name="Adhikari A."/>
            <person name="Zheng C.-J."/>
            <person name="Schuster L."/>
            <person name="Cowan T.M."/>
            <person name="Smanski M.J."/>
            <person name="Chevrette M.G."/>
            <person name="De Carvalho L.P.S."/>
            <person name="Shen B."/>
        </authorList>
    </citation>
    <scope>NUCLEOTIDE SEQUENCE [LARGE SCALE GENOMIC DNA]</scope>
    <source>
        <strain evidence="5 6">NPDC049344</strain>
    </source>
</reference>
<evidence type="ECO:0000256" key="3">
    <source>
        <dbReference type="SAM" id="MobiDB-lite"/>
    </source>
</evidence>
<dbReference type="InterPro" id="IPR011990">
    <property type="entry name" value="TPR-like_helical_dom_sf"/>
</dbReference>
<dbReference type="EMBL" id="JBFAQK010000006">
    <property type="protein sequence ID" value="MEV4680490.1"/>
    <property type="molecule type" value="Genomic_DNA"/>
</dbReference>
<dbReference type="SUPFAM" id="SSF46894">
    <property type="entry name" value="C-terminal effector domain of the bipartite response regulators"/>
    <property type="match status" value="1"/>
</dbReference>
<dbReference type="Gene3D" id="1.25.40.10">
    <property type="entry name" value="Tetratricopeptide repeat domain"/>
    <property type="match status" value="1"/>
</dbReference>
<dbReference type="InterPro" id="IPR016032">
    <property type="entry name" value="Sig_transdc_resp-reg_C-effctor"/>
</dbReference>
<evidence type="ECO:0000313" key="5">
    <source>
        <dbReference type="EMBL" id="MEV4680490.1"/>
    </source>
</evidence>
<dbReference type="PANTHER" id="PTHR16305">
    <property type="entry name" value="TESTICULAR SOLUBLE ADENYLYL CYCLASE"/>
    <property type="match status" value="1"/>
</dbReference>
<proteinExistence type="predicted"/>
<feature type="domain" description="Orc1-like AAA ATPase" evidence="4">
    <location>
        <begin position="14"/>
        <end position="188"/>
    </location>
</feature>